<organism evidence="3">
    <name type="scientific">Harpegnathos saltator</name>
    <name type="common">Jerdon's jumping ant</name>
    <dbReference type="NCBI Taxonomy" id="610380"/>
    <lineage>
        <taxon>Eukaryota</taxon>
        <taxon>Metazoa</taxon>
        <taxon>Ecdysozoa</taxon>
        <taxon>Arthropoda</taxon>
        <taxon>Hexapoda</taxon>
        <taxon>Insecta</taxon>
        <taxon>Pterygota</taxon>
        <taxon>Neoptera</taxon>
        <taxon>Endopterygota</taxon>
        <taxon>Hymenoptera</taxon>
        <taxon>Apocrita</taxon>
        <taxon>Aculeata</taxon>
        <taxon>Formicoidea</taxon>
        <taxon>Formicidae</taxon>
        <taxon>Ponerinae</taxon>
        <taxon>Ponerini</taxon>
        <taxon>Harpegnathos</taxon>
    </lineage>
</organism>
<dbReference type="InterPro" id="IPR044822">
    <property type="entry name" value="Myb_DNA-bind_4"/>
</dbReference>
<evidence type="ECO:0000259" key="1">
    <source>
        <dbReference type="PROSITE" id="PS50090"/>
    </source>
</evidence>
<dbReference type="PANTHER" id="PTHR47595:SF1">
    <property type="entry name" value="MYB_SANT-LIKE DNA-BINDING DOMAIN-CONTAINING PROTEIN"/>
    <property type="match status" value="1"/>
</dbReference>
<protein>
    <recommendedName>
        <fullName evidence="1">Myb-like domain-containing protein</fullName>
    </recommendedName>
</protein>
<dbReference type="Gene3D" id="1.10.10.60">
    <property type="entry name" value="Homeodomain-like"/>
    <property type="match status" value="1"/>
</dbReference>
<feature type="non-terminal residue" evidence="2">
    <location>
        <position position="118"/>
    </location>
</feature>
<dbReference type="Proteomes" id="UP000008237">
    <property type="component" value="Unassembled WGS sequence"/>
</dbReference>
<dbReference type="PROSITE" id="PS50090">
    <property type="entry name" value="MYB_LIKE"/>
    <property type="match status" value="1"/>
</dbReference>
<dbReference type="OrthoDB" id="7550490at2759"/>
<evidence type="ECO:0000313" key="2">
    <source>
        <dbReference type="EMBL" id="EFN81195.1"/>
    </source>
</evidence>
<dbReference type="PANTHER" id="PTHR47595">
    <property type="entry name" value="HEAT SHOCK 70 KDA PROTEIN 14"/>
    <property type="match status" value="1"/>
</dbReference>
<keyword evidence="3" id="KW-1185">Reference proteome</keyword>
<feature type="non-terminal residue" evidence="2">
    <location>
        <position position="1"/>
    </location>
</feature>
<accession>E2BT07</accession>
<dbReference type="OMA" id="DEQCCIK"/>
<name>E2BT07_HARSA</name>
<evidence type="ECO:0000313" key="3">
    <source>
        <dbReference type="Proteomes" id="UP000008237"/>
    </source>
</evidence>
<dbReference type="EMBL" id="GL450313">
    <property type="protein sequence ID" value="EFN81195.1"/>
    <property type="molecule type" value="Genomic_DNA"/>
</dbReference>
<dbReference type="InParanoid" id="E2BT07"/>
<dbReference type="InterPro" id="IPR001005">
    <property type="entry name" value="SANT/Myb"/>
</dbReference>
<sequence>KYRWTMQTIKLLIEEVRQHILNLNKKSTIQKKVWKEIASNFYKKGYKVTDEQCCIKWKNLKQKYKSVLDANNKTGRAKTSWEYFDIIDDFMNTTPEIQPISLASSTHGFRLHKRTVEN</sequence>
<proteinExistence type="predicted"/>
<dbReference type="AlphaFoldDB" id="E2BT07"/>
<reference evidence="2 3" key="1">
    <citation type="journal article" date="2010" name="Science">
        <title>Genomic comparison of the ants Camponotus floridanus and Harpegnathos saltator.</title>
        <authorList>
            <person name="Bonasio R."/>
            <person name="Zhang G."/>
            <person name="Ye C."/>
            <person name="Mutti N.S."/>
            <person name="Fang X."/>
            <person name="Qin N."/>
            <person name="Donahue G."/>
            <person name="Yang P."/>
            <person name="Li Q."/>
            <person name="Li C."/>
            <person name="Zhang P."/>
            <person name="Huang Z."/>
            <person name="Berger S.L."/>
            <person name="Reinberg D."/>
            <person name="Wang J."/>
            <person name="Liebig J."/>
        </authorList>
    </citation>
    <scope>NUCLEOTIDE SEQUENCE [LARGE SCALE GENOMIC DNA]</scope>
    <source>
        <strain evidence="2 3">R22 G/1</strain>
    </source>
</reference>
<feature type="domain" description="Myb-like" evidence="1">
    <location>
        <begin position="1"/>
        <end position="61"/>
    </location>
</feature>
<dbReference type="Pfam" id="PF13837">
    <property type="entry name" value="Myb_DNA-bind_4"/>
    <property type="match status" value="1"/>
</dbReference>
<gene>
    <name evidence="2" type="ORF">EAI_13130</name>
</gene>